<dbReference type="GO" id="GO:0005506">
    <property type="term" value="F:iron ion binding"/>
    <property type="evidence" value="ECO:0007669"/>
    <property type="project" value="InterPro"/>
</dbReference>
<dbReference type="PRINTS" id="PR00385">
    <property type="entry name" value="P450"/>
</dbReference>
<keyword evidence="2" id="KW-0349">Heme</keyword>
<keyword evidence="4" id="KW-1185">Reference proteome</keyword>
<dbReference type="InterPro" id="IPR050121">
    <property type="entry name" value="Cytochrome_P450_monoxygenase"/>
</dbReference>
<evidence type="ECO:0000256" key="1">
    <source>
        <dbReference type="ARBA" id="ARBA00010617"/>
    </source>
</evidence>
<name>A0A926ZJC9_9CYAN</name>
<dbReference type="SUPFAM" id="SSF48264">
    <property type="entry name" value="Cytochrome P450"/>
    <property type="match status" value="1"/>
</dbReference>
<organism evidence="3 4">
    <name type="scientific">Aerosakkonema funiforme FACHB-1375</name>
    <dbReference type="NCBI Taxonomy" id="2949571"/>
    <lineage>
        <taxon>Bacteria</taxon>
        <taxon>Bacillati</taxon>
        <taxon>Cyanobacteriota</taxon>
        <taxon>Cyanophyceae</taxon>
        <taxon>Oscillatoriophycideae</taxon>
        <taxon>Aerosakkonematales</taxon>
        <taxon>Aerosakkonemataceae</taxon>
        <taxon>Aerosakkonema</taxon>
    </lineage>
</organism>
<dbReference type="GO" id="GO:0004497">
    <property type="term" value="F:monooxygenase activity"/>
    <property type="evidence" value="ECO:0007669"/>
    <property type="project" value="InterPro"/>
</dbReference>
<dbReference type="PRINTS" id="PR00463">
    <property type="entry name" value="EP450I"/>
</dbReference>
<reference evidence="3" key="1">
    <citation type="journal article" date="2015" name="ISME J.">
        <title>Draft Genome Sequence of Streptomyces incarnatus NRRL8089, which Produces the Nucleoside Antibiotic Sinefungin.</title>
        <authorList>
            <person name="Oshima K."/>
            <person name="Hattori M."/>
            <person name="Shimizu H."/>
            <person name="Fukuda K."/>
            <person name="Nemoto M."/>
            <person name="Inagaki K."/>
            <person name="Tamura T."/>
        </authorList>
    </citation>
    <scope>NUCLEOTIDE SEQUENCE</scope>
    <source>
        <strain evidence="3">FACHB-1375</strain>
    </source>
</reference>
<reference evidence="3" key="2">
    <citation type="submission" date="2020-08" db="EMBL/GenBank/DDBJ databases">
        <authorList>
            <person name="Chen M."/>
            <person name="Teng W."/>
            <person name="Zhao L."/>
            <person name="Hu C."/>
            <person name="Zhou Y."/>
            <person name="Han B."/>
            <person name="Song L."/>
            <person name="Shu W."/>
        </authorList>
    </citation>
    <scope>NUCLEOTIDE SEQUENCE</scope>
    <source>
        <strain evidence="3">FACHB-1375</strain>
    </source>
</reference>
<dbReference type="InterPro" id="IPR002401">
    <property type="entry name" value="Cyt_P450_E_grp-I"/>
</dbReference>
<sequence>MVTLQENRQSEPIAKQLQSVKVPRILQTFRGILWPIKYLEKAFQEYGDIYTAEFAGFPKQVVIANPQAIQEIFTADPKLFNSGEANKILQPLFGNYSLLLHDGEYHQRQRKLLIPPFHGERMKAYGDIVCDIAEEVMSKWTIDKPFEARSSMQEISLRVILRTIFGLDEGERYEKLRQLLTLLLDTTGSPLRSSFVFLEVLQKDLGAWSPWGKFLRLKQQINELLYAEIRERRAKNDLSGEDILTLMMSARDEEGQPMTDEELKDELMTLLFAGHETTATALAWALYWIHRQPEVREKLLRELDTLGENPDANAIAKLPYLNAVCSETLRIYPVLLFTLPRITKAPVEIMGYRFEPNTMLSPCIYLIHHREDLYPEPKRFKPERFLERQYSPYEFLPFGGSNRRCIGMAFAMFEMKLVLATILSKLELSLAVNRPVVAARRGITMAPVGGVRLVLKGQRT</sequence>
<dbReference type="InterPro" id="IPR001128">
    <property type="entry name" value="Cyt_P450"/>
</dbReference>
<accession>A0A926ZJC9</accession>
<dbReference type="AlphaFoldDB" id="A0A926ZJC9"/>
<dbReference type="PANTHER" id="PTHR24305:SF166">
    <property type="entry name" value="CYTOCHROME P450 12A4, MITOCHONDRIAL-RELATED"/>
    <property type="match status" value="1"/>
</dbReference>
<feature type="binding site" description="axial binding residue" evidence="2">
    <location>
        <position position="405"/>
    </location>
    <ligand>
        <name>heme</name>
        <dbReference type="ChEBI" id="CHEBI:30413"/>
    </ligand>
    <ligandPart>
        <name>Fe</name>
        <dbReference type="ChEBI" id="CHEBI:18248"/>
    </ligandPart>
</feature>
<gene>
    <name evidence="3" type="ORF">H6G03_30760</name>
</gene>
<comment type="cofactor">
    <cofactor evidence="2">
        <name>heme</name>
        <dbReference type="ChEBI" id="CHEBI:30413"/>
    </cofactor>
</comment>
<dbReference type="EMBL" id="JACJPW010000120">
    <property type="protein sequence ID" value="MBD2185408.1"/>
    <property type="molecule type" value="Genomic_DNA"/>
</dbReference>
<keyword evidence="2" id="KW-0408">Iron</keyword>
<comment type="caution">
    <text evidence="3">The sequence shown here is derived from an EMBL/GenBank/DDBJ whole genome shotgun (WGS) entry which is preliminary data.</text>
</comment>
<protein>
    <submittedName>
        <fullName evidence="3">Cytochrome P450</fullName>
    </submittedName>
</protein>
<dbReference type="GO" id="GO:0016705">
    <property type="term" value="F:oxidoreductase activity, acting on paired donors, with incorporation or reduction of molecular oxygen"/>
    <property type="evidence" value="ECO:0007669"/>
    <property type="project" value="InterPro"/>
</dbReference>
<comment type="similarity">
    <text evidence="1">Belongs to the cytochrome P450 family.</text>
</comment>
<dbReference type="RefSeq" id="WP_190473685.1">
    <property type="nucleotide sequence ID" value="NZ_JACJPW010000120.1"/>
</dbReference>
<dbReference type="Gene3D" id="1.10.630.10">
    <property type="entry name" value="Cytochrome P450"/>
    <property type="match status" value="1"/>
</dbReference>
<proteinExistence type="inferred from homology"/>
<evidence type="ECO:0000313" key="4">
    <source>
        <dbReference type="Proteomes" id="UP000641646"/>
    </source>
</evidence>
<dbReference type="PANTHER" id="PTHR24305">
    <property type="entry name" value="CYTOCHROME P450"/>
    <property type="match status" value="1"/>
</dbReference>
<evidence type="ECO:0000256" key="2">
    <source>
        <dbReference type="PIRSR" id="PIRSR602401-1"/>
    </source>
</evidence>
<dbReference type="Proteomes" id="UP000641646">
    <property type="component" value="Unassembled WGS sequence"/>
</dbReference>
<dbReference type="CDD" id="cd11053">
    <property type="entry name" value="CYP110-like"/>
    <property type="match status" value="1"/>
</dbReference>
<keyword evidence="2" id="KW-0479">Metal-binding</keyword>
<dbReference type="GO" id="GO:0020037">
    <property type="term" value="F:heme binding"/>
    <property type="evidence" value="ECO:0007669"/>
    <property type="project" value="InterPro"/>
</dbReference>
<evidence type="ECO:0000313" key="3">
    <source>
        <dbReference type="EMBL" id="MBD2185408.1"/>
    </source>
</evidence>
<dbReference type="InterPro" id="IPR036396">
    <property type="entry name" value="Cyt_P450_sf"/>
</dbReference>
<dbReference type="Pfam" id="PF00067">
    <property type="entry name" value="p450"/>
    <property type="match status" value="1"/>
</dbReference>